<evidence type="ECO:0000256" key="2">
    <source>
        <dbReference type="ARBA" id="ARBA00023043"/>
    </source>
</evidence>
<keyword evidence="2 3" id="KW-0040">ANK repeat</keyword>
<dbReference type="PANTHER" id="PTHR24189">
    <property type="entry name" value="MYOTROPHIN"/>
    <property type="match status" value="1"/>
</dbReference>
<accession>A2ETD6</accession>
<gene>
    <name evidence="4" type="ORF">TVAG_203600</name>
</gene>
<keyword evidence="5" id="KW-1185">Reference proteome</keyword>
<dbReference type="Pfam" id="PF13637">
    <property type="entry name" value="Ank_4"/>
    <property type="match status" value="1"/>
</dbReference>
<dbReference type="InterPro" id="IPR050745">
    <property type="entry name" value="Multifunctional_regulatory"/>
</dbReference>
<dbReference type="PROSITE" id="PS50088">
    <property type="entry name" value="ANK_REPEAT"/>
    <property type="match status" value="1"/>
</dbReference>
<dbReference type="AlphaFoldDB" id="A2ETD6"/>
<sequence>MSGSEETVEVLISHGANINEKNDDGKTALRCAMYYNKKETAEVLILHGAKE</sequence>
<organism evidence="4 5">
    <name type="scientific">Trichomonas vaginalis (strain ATCC PRA-98 / G3)</name>
    <dbReference type="NCBI Taxonomy" id="412133"/>
    <lineage>
        <taxon>Eukaryota</taxon>
        <taxon>Metamonada</taxon>
        <taxon>Parabasalia</taxon>
        <taxon>Trichomonadida</taxon>
        <taxon>Trichomonadidae</taxon>
        <taxon>Trichomonas</taxon>
    </lineage>
</organism>
<proteinExistence type="predicted"/>
<dbReference type="SMR" id="A2ETD6"/>
<reference evidence="4" key="2">
    <citation type="journal article" date="2007" name="Science">
        <title>Draft genome sequence of the sexually transmitted pathogen Trichomonas vaginalis.</title>
        <authorList>
            <person name="Carlton J.M."/>
            <person name="Hirt R.P."/>
            <person name="Silva J.C."/>
            <person name="Delcher A.L."/>
            <person name="Schatz M."/>
            <person name="Zhao Q."/>
            <person name="Wortman J.R."/>
            <person name="Bidwell S.L."/>
            <person name="Alsmark U.C.M."/>
            <person name="Besteiro S."/>
            <person name="Sicheritz-Ponten T."/>
            <person name="Noel C.J."/>
            <person name="Dacks J.B."/>
            <person name="Foster P.G."/>
            <person name="Simillion C."/>
            <person name="Van de Peer Y."/>
            <person name="Miranda-Saavedra D."/>
            <person name="Barton G.J."/>
            <person name="Westrop G.D."/>
            <person name="Mueller S."/>
            <person name="Dessi D."/>
            <person name="Fiori P.L."/>
            <person name="Ren Q."/>
            <person name="Paulsen I."/>
            <person name="Zhang H."/>
            <person name="Bastida-Corcuera F.D."/>
            <person name="Simoes-Barbosa A."/>
            <person name="Brown M.T."/>
            <person name="Hayes R.D."/>
            <person name="Mukherjee M."/>
            <person name="Okumura C.Y."/>
            <person name="Schneider R."/>
            <person name="Smith A.J."/>
            <person name="Vanacova S."/>
            <person name="Villalvazo M."/>
            <person name="Haas B.J."/>
            <person name="Pertea M."/>
            <person name="Feldblyum T.V."/>
            <person name="Utterback T.R."/>
            <person name="Shu C.L."/>
            <person name="Osoegawa K."/>
            <person name="de Jong P.J."/>
            <person name="Hrdy I."/>
            <person name="Horvathova L."/>
            <person name="Zubacova Z."/>
            <person name="Dolezal P."/>
            <person name="Malik S.B."/>
            <person name="Logsdon J.M. Jr."/>
            <person name="Henze K."/>
            <person name="Gupta A."/>
            <person name="Wang C.C."/>
            <person name="Dunne R.L."/>
            <person name="Upcroft J.A."/>
            <person name="Upcroft P."/>
            <person name="White O."/>
            <person name="Salzberg S.L."/>
            <person name="Tang P."/>
            <person name="Chiu C.-H."/>
            <person name="Lee Y.-S."/>
            <person name="Embley T.M."/>
            <person name="Coombs G.H."/>
            <person name="Mottram J.C."/>
            <person name="Tachezy J."/>
            <person name="Fraser-Liggett C.M."/>
            <person name="Johnson P.J."/>
        </authorList>
    </citation>
    <scope>NUCLEOTIDE SEQUENCE [LARGE SCALE GENOMIC DNA]</scope>
    <source>
        <strain evidence="4">G3</strain>
    </source>
</reference>
<dbReference type="Proteomes" id="UP000001542">
    <property type="component" value="Unassembled WGS sequence"/>
</dbReference>
<dbReference type="RefSeq" id="XP_001316279.1">
    <property type="nucleotide sequence ID" value="XM_001316244.1"/>
</dbReference>
<protein>
    <submittedName>
        <fullName evidence="4">Ankyrin repeat protein, putative</fullName>
    </submittedName>
</protein>
<dbReference type="Gene3D" id="1.25.40.20">
    <property type="entry name" value="Ankyrin repeat-containing domain"/>
    <property type="match status" value="1"/>
</dbReference>
<dbReference type="PANTHER" id="PTHR24189:SF50">
    <property type="entry name" value="ANKYRIN REPEAT AND SOCS BOX PROTEIN 2"/>
    <property type="match status" value="1"/>
</dbReference>
<feature type="repeat" description="ANK" evidence="3">
    <location>
        <begin position="1"/>
        <end position="23"/>
    </location>
</feature>
<dbReference type="KEGG" id="tva:4761905"/>
<keyword evidence="1" id="KW-0677">Repeat</keyword>
<evidence type="ECO:0000313" key="4">
    <source>
        <dbReference type="EMBL" id="EAY04056.1"/>
    </source>
</evidence>
<dbReference type="SUPFAM" id="SSF48403">
    <property type="entry name" value="Ankyrin repeat"/>
    <property type="match status" value="1"/>
</dbReference>
<evidence type="ECO:0000256" key="1">
    <source>
        <dbReference type="ARBA" id="ARBA00022737"/>
    </source>
</evidence>
<dbReference type="InParanoid" id="A2ETD6"/>
<dbReference type="VEuPathDB" id="TrichDB:TVAGG3_0108870"/>
<evidence type="ECO:0000313" key="5">
    <source>
        <dbReference type="Proteomes" id="UP000001542"/>
    </source>
</evidence>
<dbReference type="VEuPathDB" id="TrichDB:TVAG_203600"/>
<reference evidence="4" key="1">
    <citation type="submission" date="2006-10" db="EMBL/GenBank/DDBJ databases">
        <authorList>
            <person name="Amadeo P."/>
            <person name="Zhao Q."/>
            <person name="Wortman J."/>
            <person name="Fraser-Liggett C."/>
            <person name="Carlton J."/>
        </authorList>
    </citation>
    <scope>NUCLEOTIDE SEQUENCE</scope>
    <source>
        <strain evidence="4">G3</strain>
    </source>
</reference>
<dbReference type="InterPro" id="IPR036770">
    <property type="entry name" value="Ankyrin_rpt-contain_sf"/>
</dbReference>
<name>A2ETD6_TRIV3</name>
<dbReference type="EMBL" id="DS113486">
    <property type="protein sequence ID" value="EAY04056.1"/>
    <property type="molecule type" value="Genomic_DNA"/>
</dbReference>
<evidence type="ECO:0000256" key="3">
    <source>
        <dbReference type="PROSITE-ProRule" id="PRU00023"/>
    </source>
</evidence>
<dbReference type="InterPro" id="IPR002110">
    <property type="entry name" value="Ankyrin_rpt"/>
</dbReference>